<name>A0A085MN31_9BILA</name>
<dbReference type="Proteomes" id="UP000030758">
    <property type="component" value="Unassembled WGS sequence"/>
</dbReference>
<protein>
    <submittedName>
        <fullName evidence="1">Uncharacterized protein</fullName>
    </submittedName>
</protein>
<sequence>MNANNRIALKHTFNRVLEKLMSSCENIFLLHLLAISNSELARKLLKTGCAPSVYLKHCDHHDNSNLIRAITVDNTQLASVSMIAEGSMASALVQA</sequence>
<reference evidence="1 3" key="1">
    <citation type="journal article" date="2014" name="Nat. Genet.">
        <title>Genome and transcriptome of the porcine whipworm Trichuris suis.</title>
        <authorList>
            <person name="Jex A.R."/>
            <person name="Nejsum P."/>
            <person name="Schwarz E.M."/>
            <person name="Hu L."/>
            <person name="Young N.D."/>
            <person name="Hall R.S."/>
            <person name="Korhonen P.K."/>
            <person name="Liao S."/>
            <person name="Thamsborg S."/>
            <person name="Xia J."/>
            <person name="Xu P."/>
            <person name="Wang S."/>
            <person name="Scheerlinck J.P."/>
            <person name="Hofmann A."/>
            <person name="Sternberg P.W."/>
            <person name="Wang J."/>
            <person name="Gasser R.B."/>
        </authorList>
    </citation>
    <scope>NUCLEOTIDE SEQUENCE [LARGE SCALE GENOMIC DNA]</scope>
    <source>
        <strain evidence="2">DCEP-RM93F</strain>
        <strain evidence="1">DCEP-RM93M</strain>
    </source>
</reference>
<proteinExistence type="predicted"/>
<evidence type="ECO:0000313" key="3">
    <source>
        <dbReference type="Proteomes" id="UP000030764"/>
    </source>
</evidence>
<dbReference type="EMBL" id="KL367503">
    <property type="protein sequence ID" value="KFD68593.1"/>
    <property type="molecule type" value="Genomic_DNA"/>
</dbReference>
<evidence type="ECO:0000313" key="2">
    <source>
        <dbReference type="EMBL" id="KFD68593.1"/>
    </source>
</evidence>
<dbReference type="Proteomes" id="UP000030764">
    <property type="component" value="Unassembled WGS sequence"/>
</dbReference>
<gene>
    <name evidence="1" type="ORF">M513_00320</name>
    <name evidence="2" type="ORF">M514_00320</name>
</gene>
<dbReference type="EMBL" id="KL363183">
    <property type="protein sequence ID" value="KFD58627.1"/>
    <property type="molecule type" value="Genomic_DNA"/>
</dbReference>
<keyword evidence="3" id="KW-1185">Reference proteome</keyword>
<dbReference type="AlphaFoldDB" id="A0A085MN31"/>
<accession>A0A085MN31</accession>
<organism evidence="1 3">
    <name type="scientific">Trichuris suis</name>
    <name type="common">pig whipworm</name>
    <dbReference type="NCBI Taxonomy" id="68888"/>
    <lineage>
        <taxon>Eukaryota</taxon>
        <taxon>Metazoa</taxon>
        <taxon>Ecdysozoa</taxon>
        <taxon>Nematoda</taxon>
        <taxon>Enoplea</taxon>
        <taxon>Dorylaimia</taxon>
        <taxon>Trichinellida</taxon>
        <taxon>Trichuridae</taxon>
        <taxon>Trichuris</taxon>
    </lineage>
</organism>
<evidence type="ECO:0000313" key="1">
    <source>
        <dbReference type="EMBL" id="KFD58627.1"/>
    </source>
</evidence>